<dbReference type="AlphaFoldDB" id="A0A7I4YPG8"/>
<sequence>MRICIGREVNMISDVVPELSRRKRTAWGASRNIEGVVKKTKNIQLRAHLLDTAVLPASTYASETWVLRKQDEHTVSVIQCAVERAMLGIPIHASAEGNSEFRAPHRTKIRDAVD</sequence>
<organism evidence="1 2">
    <name type="scientific">Haemonchus contortus</name>
    <name type="common">Barber pole worm</name>
    <dbReference type="NCBI Taxonomy" id="6289"/>
    <lineage>
        <taxon>Eukaryota</taxon>
        <taxon>Metazoa</taxon>
        <taxon>Ecdysozoa</taxon>
        <taxon>Nematoda</taxon>
        <taxon>Chromadorea</taxon>
        <taxon>Rhabditida</taxon>
        <taxon>Rhabditina</taxon>
        <taxon>Rhabditomorpha</taxon>
        <taxon>Strongyloidea</taxon>
        <taxon>Trichostrongylidae</taxon>
        <taxon>Haemonchus</taxon>
    </lineage>
</organism>
<dbReference type="Proteomes" id="UP000025227">
    <property type="component" value="Unplaced"/>
</dbReference>
<dbReference type="OrthoDB" id="5824068at2759"/>
<protein>
    <submittedName>
        <fullName evidence="2">Reverse transcriptase domain-containing protein</fullName>
    </submittedName>
</protein>
<dbReference type="WBParaSite" id="HCON_00127840-00001">
    <property type="protein sequence ID" value="HCON_00127840-00001"/>
    <property type="gene ID" value="HCON_00127840"/>
</dbReference>
<evidence type="ECO:0000313" key="2">
    <source>
        <dbReference type="WBParaSite" id="HCON_00127840-00001"/>
    </source>
</evidence>
<proteinExistence type="predicted"/>
<evidence type="ECO:0000313" key="1">
    <source>
        <dbReference type="Proteomes" id="UP000025227"/>
    </source>
</evidence>
<name>A0A7I4YPG8_HAECO</name>
<reference evidence="2" key="1">
    <citation type="submission" date="2020-12" db="UniProtKB">
        <authorList>
            <consortium name="WormBaseParasite"/>
        </authorList>
    </citation>
    <scope>IDENTIFICATION</scope>
    <source>
        <strain evidence="2">MHco3</strain>
    </source>
</reference>
<accession>A0A7I4YPG8</accession>
<keyword evidence="1" id="KW-1185">Reference proteome</keyword>